<evidence type="ECO:0000256" key="2">
    <source>
        <dbReference type="ARBA" id="ARBA00023125"/>
    </source>
</evidence>
<sequence length="340" mass="38200">MRLLRPNQYLEACGAILRVVGTRMGNSDIASIRKKYRDTPEVTEMADAAEEMERLAKPLVPEGPVYDEIISEEGPCFLYFMIAYLNPETGAGPQDMLKEFQKDSGMTMVKSLLKEEQEDQLGEDSVSPAARILRSSLTGEEKSTVLTFLLDEAVVQQFVSVLEQVAEAIMPVLEKSAALYESADRFFREEDAGRVLEERLRVSCEECRDCIPCLASFNGAAMYVIEKEVSALWVGLLFFVIKVFDVGPLDLQQTGERLKLLGDPTKLKILNILSKAPSYQTELARQLSLSVPTVNHHLNALLQKGMVQAQADLESKRVWYSIHPETVRNVLEETKRHLNL</sequence>
<proteinExistence type="predicted"/>
<gene>
    <name evidence="5" type="ORF">EV209_1957</name>
</gene>
<dbReference type="OrthoDB" id="9794330at2"/>
<dbReference type="Pfam" id="PF01022">
    <property type="entry name" value="HTH_5"/>
    <property type="match status" value="1"/>
</dbReference>
<evidence type="ECO:0000313" key="5">
    <source>
        <dbReference type="EMBL" id="RZT00633.1"/>
    </source>
</evidence>
<comment type="caution">
    <text evidence="5">The sequence shown here is derived from an EMBL/GenBank/DDBJ whole genome shotgun (WGS) entry which is preliminary data.</text>
</comment>
<dbReference type="InterPro" id="IPR001845">
    <property type="entry name" value="HTH_ArsR_DNA-bd_dom"/>
</dbReference>
<dbReference type="AlphaFoldDB" id="A0A4Q7PNJ3"/>
<dbReference type="Gene3D" id="1.10.10.10">
    <property type="entry name" value="Winged helix-like DNA-binding domain superfamily/Winged helix DNA-binding domain"/>
    <property type="match status" value="1"/>
</dbReference>
<keyword evidence="3" id="KW-0804">Transcription</keyword>
<dbReference type="InterPro" id="IPR036388">
    <property type="entry name" value="WH-like_DNA-bd_sf"/>
</dbReference>
<evidence type="ECO:0000256" key="1">
    <source>
        <dbReference type="ARBA" id="ARBA00023015"/>
    </source>
</evidence>
<dbReference type="GO" id="GO:0003677">
    <property type="term" value="F:DNA binding"/>
    <property type="evidence" value="ECO:0007669"/>
    <property type="project" value="UniProtKB-KW"/>
</dbReference>
<dbReference type="PANTHER" id="PTHR33154:SF33">
    <property type="entry name" value="TRANSCRIPTIONAL REPRESSOR SDPR"/>
    <property type="match status" value="1"/>
</dbReference>
<dbReference type="PANTHER" id="PTHR33154">
    <property type="entry name" value="TRANSCRIPTIONAL REGULATOR, ARSR FAMILY"/>
    <property type="match status" value="1"/>
</dbReference>
<dbReference type="CDD" id="cd00090">
    <property type="entry name" value="HTH_ARSR"/>
    <property type="match status" value="1"/>
</dbReference>
<dbReference type="InterPro" id="IPR011991">
    <property type="entry name" value="ArsR-like_HTH"/>
</dbReference>
<dbReference type="InterPro" id="IPR051081">
    <property type="entry name" value="HTH_MetalResp_TranReg"/>
</dbReference>
<evidence type="ECO:0000313" key="6">
    <source>
        <dbReference type="Proteomes" id="UP000292927"/>
    </source>
</evidence>
<keyword evidence="1" id="KW-0805">Transcription regulation</keyword>
<keyword evidence="2 5" id="KW-0238">DNA-binding</keyword>
<dbReference type="InterPro" id="IPR036390">
    <property type="entry name" value="WH_DNA-bd_sf"/>
</dbReference>
<dbReference type="GO" id="GO:0003700">
    <property type="term" value="F:DNA-binding transcription factor activity"/>
    <property type="evidence" value="ECO:0007669"/>
    <property type="project" value="InterPro"/>
</dbReference>
<name>A0A4Q7PNJ3_9FIRM</name>
<accession>A0A4Q7PNJ3</accession>
<dbReference type="RefSeq" id="WP_130435236.1">
    <property type="nucleotide sequence ID" value="NZ_SGXF01000003.1"/>
</dbReference>
<dbReference type="Proteomes" id="UP000292927">
    <property type="component" value="Unassembled WGS sequence"/>
</dbReference>
<feature type="domain" description="HTH arsR-type" evidence="4">
    <location>
        <begin position="246"/>
        <end position="340"/>
    </location>
</feature>
<reference evidence="5 6" key="1">
    <citation type="submission" date="2019-02" db="EMBL/GenBank/DDBJ databases">
        <title>Genomic Encyclopedia of Type Strains, Phase IV (KMG-IV): sequencing the most valuable type-strain genomes for metagenomic binning, comparative biology and taxonomic classification.</title>
        <authorList>
            <person name="Goeker M."/>
        </authorList>
    </citation>
    <scope>NUCLEOTIDE SEQUENCE [LARGE SCALE GENOMIC DNA]</scope>
    <source>
        <strain evidence="5 6">DSM 29486</strain>
    </source>
</reference>
<dbReference type="SMART" id="SM00418">
    <property type="entry name" value="HTH_ARSR"/>
    <property type="match status" value="1"/>
</dbReference>
<protein>
    <submittedName>
        <fullName evidence="5">DNA-binding transcriptional ArsR family regulator</fullName>
    </submittedName>
</protein>
<dbReference type="SUPFAM" id="SSF46785">
    <property type="entry name" value="Winged helix' DNA-binding domain"/>
    <property type="match status" value="1"/>
</dbReference>
<dbReference type="PRINTS" id="PR00778">
    <property type="entry name" value="HTHARSR"/>
</dbReference>
<dbReference type="EMBL" id="SGXF01000003">
    <property type="protein sequence ID" value="RZT00633.1"/>
    <property type="molecule type" value="Genomic_DNA"/>
</dbReference>
<keyword evidence="6" id="KW-1185">Reference proteome</keyword>
<evidence type="ECO:0000256" key="3">
    <source>
        <dbReference type="ARBA" id="ARBA00023163"/>
    </source>
</evidence>
<evidence type="ECO:0000259" key="4">
    <source>
        <dbReference type="PROSITE" id="PS50987"/>
    </source>
</evidence>
<organism evidence="5 6">
    <name type="scientific">Cuneatibacter caecimuris</name>
    <dbReference type="NCBI Taxonomy" id="1796618"/>
    <lineage>
        <taxon>Bacteria</taxon>
        <taxon>Bacillati</taxon>
        <taxon>Bacillota</taxon>
        <taxon>Clostridia</taxon>
        <taxon>Lachnospirales</taxon>
        <taxon>Lachnospiraceae</taxon>
        <taxon>Cuneatibacter</taxon>
    </lineage>
</organism>
<dbReference type="PROSITE" id="PS50987">
    <property type="entry name" value="HTH_ARSR_2"/>
    <property type="match status" value="1"/>
</dbReference>